<keyword evidence="3" id="KW-1185">Reference proteome</keyword>
<sequence>MHHALNRKLLLTLIIGLTPEIDAALLFRCEAANGHLTFSQYGCPPEHIQNQQEVHNPTPGSGKPIPLARPSQPPRNDQRSRARQDTAAALTVVGERQDGCGNLLSDSERRTAIIQGRIRTGMTRADVESAFGKPDSISQSNSQVRYQYKAKPGQGSRSVSFDEFGCVRGKASKAKRGSR</sequence>
<feature type="region of interest" description="Disordered" evidence="1">
    <location>
        <begin position="49"/>
        <end position="85"/>
    </location>
</feature>
<organism evidence="2 3">
    <name type="scientific">Pseudomonas panipatensis</name>
    <dbReference type="NCBI Taxonomy" id="428992"/>
    <lineage>
        <taxon>Bacteria</taxon>
        <taxon>Pseudomonadati</taxon>
        <taxon>Pseudomonadota</taxon>
        <taxon>Gammaproteobacteria</taxon>
        <taxon>Pseudomonadales</taxon>
        <taxon>Pseudomonadaceae</taxon>
        <taxon>Pseudomonas</taxon>
    </lineage>
</organism>
<protein>
    <recommendedName>
        <fullName evidence="4">SmpA / OmlA family protein</fullName>
    </recommendedName>
</protein>
<accession>A0A1G8C0C7</accession>
<reference evidence="3" key="1">
    <citation type="submission" date="2016-10" db="EMBL/GenBank/DDBJ databases">
        <authorList>
            <person name="Varghese N."/>
            <person name="Submissions S."/>
        </authorList>
    </citation>
    <scope>NUCLEOTIDE SEQUENCE [LARGE SCALE GENOMIC DNA]</scope>
    <source>
        <strain evidence="3">CCM 7469</strain>
    </source>
</reference>
<dbReference type="EMBL" id="FNDS01000001">
    <property type="protein sequence ID" value="SDH38902.1"/>
    <property type="molecule type" value="Genomic_DNA"/>
</dbReference>
<evidence type="ECO:0008006" key="4">
    <source>
        <dbReference type="Google" id="ProtNLM"/>
    </source>
</evidence>
<proteinExistence type="predicted"/>
<evidence type="ECO:0000313" key="3">
    <source>
        <dbReference type="Proteomes" id="UP000199636"/>
    </source>
</evidence>
<gene>
    <name evidence="2" type="ORF">SAMN05216272_101324</name>
</gene>
<feature type="compositionally biased region" description="Polar residues" evidence="1">
    <location>
        <begin position="49"/>
        <end position="59"/>
    </location>
</feature>
<dbReference type="OrthoDB" id="7031901at2"/>
<dbReference type="RefSeq" id="WP_090260137.1">
    <property type="nucleotide sequence ID" value="NZ_FNDS01000001.1"/>
</dbReference>
<dbReference type="Proteomes" id="UP000199636">
    <property type="component" value="Unassembled WGS sequence"/>
</dbReference>
<evidence type="ECO:0000256" key="1">
    <source>
        <dbReference type="SAM" id="MobiDB-lite"/>
    </source>
</evidence>
<dbReference type="AlphaFoldDB" id="A0A1G8C0C7"/>
<evidence type="ECO:0000313" key="2">
    <source>
        <dbReference type="EMBL" id="SDH38902.1"/>
    </source>
</evidence>
<name>A0A1G8C0C7_9PSED</name>